<keyword evidence="1" id="KW-0812">Transmembrane</keyword>
<accession>A0A0E9Q9Y6</accession>
<feature type="transmembrane region" description="Helical" evidence="1">
    <location>
        <begin position="6"/>
        <end position="25"/>
    </location>
</feature>
<sequence length="34" mass="3944">MVFITMAGFAFIILIFIQWISEMPATQPRLVDQD</sequence>
<reference evidence="2" key="1">
    <citation type="submission" date="2014-11" db="EMBL/GenBank/DDBJ databases">
        <authorList>
            <person name="Amaro Gonzalez C."/>
        </authorList>
    </citation>
    <scope>NUCLEOTIDE SEQUENCE</scope>
</reference>
<protein>
    <submittedName>
        <fullName evidence="2">Uncharacterized protein</fullName>
    </submittedName>
</protein>
<organism evidence="2">
    <name type="scientific">Anguilla anguilla</name>
    <name type="common">European freshwater eel</name>
    <name type="synonym">Muraena anguilla</name>
    <dbReference type="NCBI Taxonomy" id="7936"/>
    <lineage>
        <taxon>Eukaryota</taxon>
        <taxon>Metazoa</taxon>
        <taxon>Chordata</taxon>
        <taxon>Craniata</taxon>
        <taxon>Vertebrata</taxon>
        <taxon>Euteleostomi</taxon>
        <taxon>Actinopterygii</taxon>
        <taxon>Neopterygii</taxon>
        <taxon>Teleostei</taxon>
        <taxon>Anguilliformes</taxon>
        <taxon>Anguillidae</taxon>
        <taxon>Anguilla</taxon>
    </lineage>
</organism>
<keyword evidence="1" id="KW-1133">Transmembrane helix</keyword>
<name>A0A0E9Q9Y6_ANGAN</name>
<evidence type="ECO:0000313" key="2">
    <source>
        <dbReference type="EMBL" id="JAH13574.1"/>
    </source>
</evidence>
<keyword evidence="1" id="KW-0472">Membrane</keyword>
<dbReference type="EMBL" id="GBXM01095003">
    <property type="protein sequence ID" value="JAH13574.1"/>
    <property type="molecule type" value="Transcribed_RNA"/>
</dbReference>
<reference evidence="2" key="2">
    <citation type="journal article" date="2015" name="Fish Shellfish Immunol.">
        <title>Early steps in the European eel (Anguilla anguilla)-Vibrio vulnificus interaction in the gills: Role of the RtxA13 toxin.</title>
        <authorList>
            <person name="Callol A."/>
            <person name="Pajuelo D."/>
            <person name="Ebbesson L."/>
            <person name="Teles M."/>
            <person name="MacKenzie S."/>
            <person name="Amaro C."/>
        </authorList>
    </citation>
    <scope>NUCLEOTIDE SEQUENCE</scope>
</reference>
<proteinExistence type="predicted"/>
<evidence type="ECO:0000256" key="1">
    <source>
        <dbReference type="SAM" id="Phobius"/>
    </source>
</evidence>
<dbReference type="AlphaFoldDB" id="A0A0E9Q9Y6"/>